<gene>
    <name evidence="7" type="ORF">ROJ8625_00542</name>
</gene>
<dbReference type="PANTHER" id="PTHR38776">
    <property type="entry name" value="MLTA-INTERACTING PROTEIN-RELATED"/>
    <property type="match status" value="1"/>
</dbReference>
<dbReference type="OrthoDB" id="5462484at2"/>
<dbReference type="PANTHER" id="PTHR38776:SF1">
    <property type="entry name" value="MLTA-INTERACTING PROTEIN-RELATED"/>
    <property type="match status" value="1"/>
</dbReference>
<dbReference type="Proteomes" id="UP000193570">
    <property type="component" value="Unassembled WGS sequence"/>
</dbReference>
<evidence type="ECO:0000256" key="5">
    <source>
        <dbReference type="ARBA" id="ARBA00023237"/>
    </source>
</evidence>
<protein>
    <submittedName>
        <fullName evidence="7">MltA-interacting protein MipA</fullName>
    </submittedName>
</protein>
<keyword evidence="4" id="KW-0472">Membrane</keyword>
<evidence type="ECO:0000313" key="8">
    <source>
        <dbReference type="Proteomes" id="UP000193570"/>
    </source>
</evidence>
<accession>A0A1X6YBT0</accession>
<feature type="signal peptide" evidence="6">
    <location>
        <begin position="1"/>
        <end position="22"/>
    </location>
</feature>
<reference evidence="7 8" key="1">
    <citation type="submission" date="2017-03" db="EMBL/GenBank/DDBJ databases">
        <authorList>
            <person name="Afonso C.L."/>
            <person name="Miller P.J."/>
            <person name="Scott M.A."/>
            <person name="Spackman E."/>
            <person name="Goraichik I."/>
            <person name="Dimitrov K.M."/>
            <person name="Suarez D.L."/>
            <person name="Swayne D.E."/>
        </authorList>
    </citation>
    <scope>NUCLEOTIDE SEQUENCE [LARGE SCALE GENOMIC DNA]</scope>
    <source>
        <strain evidence="7 8">CECT 8625</strain>
    </source>
</reference>
<evidence type="ECO:0000256" key="6">
    <source>
        <dbReference type="SAM" id="SignalP"/>
    </source>
</evidence>
<organism evidence="7 8">
    <name type="scientific">Roseivivax jejudonensis</name>
    <dbReference type="NCBI Taxonomy" id="1529041"/>
    <lineage>
        <taxon>Bacteria</taxon>
        <taxon>Pseudomonadati</taxon>
        <taxon>Pseudomonadota</taxon>
        <taxon>Alphaproteobacteria</taxon>
        <taxon>Rhodobacterales</taxon>
        <taxon>Roseobacteraceae</taxon>
        <taxon>Roseivivax</taxon>
    </lineage>
</organism>
<evidence type="ECO:0000256" key="2">
    <source>
        <dbReference type="ARBA" id="ARBA00005722"/>
    </source>
</evidence>
<keyword evidence="8" id="KW-1185">Reference proteome</keyword>
<proteinExistence type="inferred from homology"/>
<dbReference type="Pfam" id="PF06629">
    <property type="entry name" value="MipA"/>
    <property type="match status" value="1"/>
</dbReference>
<name>A0A1X6YBT0_9RHOB</name>
<dbReference type="GO" id="GO:0009279">
    <property type="term" value="C:cell outer membrane"/>
    <property type="evidence" value="ECO:0007669"/>
    <property type="project" value="UniProtKB-SubCell"/>
</dbReference>
<keyword evidence="3 6" id="KW-0732">Signal</keyword>
<feature type="chain" id="PRO_5012665523" evidence="6">
    <location>
        <begin position="23"/>
        <end position="272"/>
    </location>
</feature>
<evidence type="ECO:0000313" key="7">
    <source>
        <dbReference type="EMBL" id="SLN16299.1"/>
    </source>
</evidence>
<sequence>MTLRLAASAATLATLAAFPAAAQTYDAVETQSPVISTQSGSGLVFTLRGGVGTRPEYFGSDEYTAVPDIGFSLNYLSLGSFNFGDPDPWAERRGFGLRGSFRYIGERDASEFDELDGLDDIDAAYELGLGVAYTATSYEVFGNVRKGFGGHEGVVGEVGADAIFRPTEALRLTFGPRVFFGNDDYADTYFGVDADEAAASQFGAFDAEGGMLSSGLALGMRYRLTDVWGVEGQITYDVYRNDAEDSPIVAAGADDQWGARIGITRTFSIGGR</sequence>
<dbReference type="RefSeq" id="WP_085790285.1">
    <property type="nucleotide sequence ID" value="NZ_FWFK01000001.1"/>
</dbReference>
<dbReference type="EMBL" id="FWFK01000001">
    <property type="protein sequence ID" value="SLN16299.1"/>
    <property type="molecule type" value="Genomic_DNA"/>
</dbReference>
<dbReference type="AlphaFoldDB" id="A0A1X6YBT0"/>
<evidence type="ECO:0000256" key="4">
    <source>
        <dbReference type="ARBA" id="ARBA00023136"/>
    </source>
</evidence>
<evidence type="ECO:0000256" key="3">
    <source>
        <dbReference type="ARBA" id="ARBA00022729"/>
    </source>
</evidence>
<keyword evidence="5" id="KW-0998">Cell outer membrane</keyword>
<dbReference type="InterPro" id="IPR010583">
    <property type="entry name" value="MipA"/>
</dbReference>
<evidence type="ECO:0000256" key="1">
    <source>
        <dbReference type="ARBA" id="ARBA00004442"/>
    </source>
</evidence>
<comment type="similarity">
    <text evidence="2">Belongs to the MipA/OmpV family.</text>
</comment>
<comment type="subcellular location">
    <subcellularLocation>
        <location evidence="1">Cell outer membrane</location>
    </subcellularLocation>
</comment>